<evidence type="ECO:0000313" key="6">
    <source>
        <dbReference type="EMBL" id="BBM85278.1"/>
    </source>
</evidence>
<evidence type="ECO:0000256" key="3">
    <source>
        <dbReference type="ARBA" id="ARBA00022692"/>
    </source>
</evidence>
<gene>
    <name evidence="6" type="ORF">UABAM_03642</name>
</gene>
<evidence type="ECO:0000256" key="2">
    <source>
        <dbReference type="ARBA" id="ARBA00022452"/>
    </source>
</evidence>
<keyword evidence="4" id="KW-0472">Membrane</keyword>
<protein>
    <submittedName>
        <fullName evidence="6">Outer membrane channel protein</fullName>
    </submittedName>
</protein>
<dbReference type="SUPFAM" id="SSF56954">
    <property type="entry name" value="Outer membrane efflux proteins (OEP)"/>
    <property type="match status" value="1"/>
</dbReference>
<dbReference type="RefSeq" id="WP_151969388.1">
    <property type="nucleotide sequence ID" value="NZ_AP019860.1"/>
</dbReference>
<dbReference type="PANTHER" id="PTHR30026:SF23">
    <property type="entry name" value="TO APRF-PUTATIVE OUTER MEMBRANE EFFLUX PROTEIN OR SECRETED ALKALINE PHOSPHATASE-RELATED"/>
    <property type="match status" value="1"/>
</dbReference>
<keyword evidence="3" id="KW-0812">Transmembrane</keyword>
<proteinExistence type="predicted"/>
<dbReference type="Proteomes" id="UP000326354">
    <property type="component" value="Chromosome"/>
</dbReference>
<name>A0A5S9INQ4_UABAM</name>
<comment type="subcellular location">
    <subcellularLocation>
        <location evidence="1">Cell outer membrane</location>
    </subcellularLocation>
</comment>
<reference evidence="6 7" key="1">
    <citation type="submission" date="2019-08" db="EMBL/GenBank/DDBJ databases">
        <title>Complete genome sequence of Candidatus Uab amorphum.</title>
        <authorList>
            <person name="Shiratori T."/>
            <person name="Suzuki S."/>
            <person name="Kakizawa Y."/>
            <person name="Ishida K."/>
        </authorList>
    </citation>
    <scope>NUCLEOTIDE SEQUENCE [LARGE SCALE GENOMIC DNA]</scope>
    <source>
        <strain evidence="6 7">SRT547</strain>
    </source>
</reference>
<dbReference type="InterPro" id="IPR051906">
    <property type="entry name" value="TolC-like"/>
</dbReference>
<sequence>MGNMILVLCTFLCVCACTPYGASRDTVRPLKEYRDFLTQDYERRAKQTVQRPAQKTLLNIHKLPWFQEIQKHAKKDQSDFLLLKDLYQKALEHSNQVRVFSDIPLIRETGIMEAEGDFDPIIFAEGGYNRINRPVTSVLEVGGTDNRLKENELYSEFGIRKKFAPGTRVELKEKLQRIQNNSEFFDPNPQSVATLTLSIIQPFLRGAGVEYNESVIRLAQLDTEIAKNEFKRQMESHLLEITRVYWTLYIAQMNLKLKVKSYERVQKIVAEMKQRGNFDALASQIYQTEANAAIHEAQIIRLQAEVKNTRDRLISLVNAPEYTEIKVENFIPLDLPVTNWAKIDMQKSIQRALSNRPELEQAYLQIRAATVRLNMSKNELLPVLDGILEFALSGLRAENDMEGAMGDQFSEGNLGVRVGFRFEFPPPNNVARARHLRKEVEKRQVVSQFKTTAEGIAFEVQVSVREVQTAYQEFIAQQAAYIASVKELESLSKRRVLETVLEGQSTSYFLQLLLQAENRHVDVQARLIKSMIDYNLALTNLKRAEGTFLAFERLRKEKKQDEKGLPTWETILDESLDAYNLQKNVRIFEDNERQFRYDTREKQENK</sequence>
<keyword evidence="5" id="KW-0998">Cell outer membrane</keyword>
<dbReference type="KEGG" id="uam:UABAM_03642"/>
<dbReference type="OrthoDB" id="229865at2"/>
<evidence type="ECO:0000256" key="4">
    <source>
        <dbReference type="ARBA" id="ARBA00023136"/>
    </source>
</evidence>
<dbReference type="EMBL" id="AP019860">
    <property type="protein sequence ID" value="BBM85278.1"/>
    <property type="molecule type" value="Genomic_DNA"/>
</dbReference>
<dbReference type="AlphaFoldDB" id="A0A5S9INQ4"/>
<keyword evidence="7" id="KW-1185">Reference proteome</keyword>
<evidence type="ECO:0000256" key="1">
    <source>
        <dbReference type="ARBA" id="ARBA00004442"/>
    </source>
</evidence>
<accession>A0A5S9INQ4</accession>
<keyword evidence="2" id="KW-1134">Transmembrane beta strand</keyword>
<dbReference type="GO" id="GO:0009279">
    <property type="term" value="C:cell outer membrane"/>
    <property type="evidence" value="ECO:0007669"/>
    <property type="project" value="UniProtKB-SubCell"/>
</dbReference>
<dbReference type="Gene3D" id="1.20.1600.10">
    <property type="entry name" value="Outer membrane efflux proteins (OEP)"/>
    <property type="match status" value="1"/>
</dbReference>
<dbReference type="GO" id="GO:0015288">
    <property type="term" value="F:porin activity"/>
    <property type="evidence" value="ECO:0007669"/>
    <property type="project" value="TreeGrafter"/>
</dbReference>
<evidence type="ECO:0000256" key="5">
    <source>
        <dbReference type="ARBA" id="ARBA00023237"/>
    </source>
</evidence>
<dbReference type="PANTHER" id="PTHR30026">
    <property type="entry name" value="OUTER MEMBRANE PROTEIN TOLC"/>
    <property type="match status" value="1"/>
</dbReference>
<dbReference type="GO" id="GO:0015562">
    <property type="term" value="F:efflux transmembrane transporter activity"/>
    <property type="evidence" value="ECO:0007669"/>
    <property type="project" value="InterPro"/>
</dbReference>
<evidence type="ECO:0000313" key="7">
    <source>
        <dbReference type="Proteomes" id="UP000326354"/>
    </source>
</evidence>
<dbReference type="GO" id="GO:1990281">
    <property type="term" value="C:efflux pump complex"/>
    <property type="evidence" value="ECO:0007669"/>
    <property type="project" value="TreeGrafter"/>
</dbReference>
<organism evidence="6 7">
    <name type="scientific">Uabimicrobium amorphum</name>
    <dbReference type="NCBI Taxonomy" id="2596890"/>
    <lineage>
        <taxon>Bacteria</taxon>
        <taxon>Pseudomonadati</taxon>
        <taxon>Planctomycetota</taxon>
        <taxon>Candidatus Uabimicrobiia</taxon>
        <taxon>Candidatus Uabimicrobiales</taxon>
        <taxon>Candidatus Uabimicrobiaceae</taxon>
        <taxon>Candidatus Uabimicrobium</taxon>
    </lineage>
</organism>